<sequence>MTKYYTTGQAAKILGVCIRTVQLWVEDRRIESWKTSGGHRRLSRESVHAHLNSDRLSNALTTDLSPHTATKQFLIVDDSKTDSRLLTQIILMVFPDADIAEAADGFEALIRVGKKPPDILITDLNMPNMNGLQMIEAIHKQLGDEKPTLIITTAYDAEELKSLPPIPPYVTSVFHKPLNIDLLSKCLTQLK</sequence>
<dbReference type="SUPFAM" id="SSF46955">
    <property type="entry name" value="Putative DNA-binding domain"/>
    <property type="match status" value="1"/>
</dbReference>
<evidence type="ECO:0000259" key="1">
    <source>
        <dbReference type="SMART" id="SM00448"/>
    </source>
</evidence>
<dbReference type="CDD" id="cd04762">
    <property type="entry name" value="HTH_MerR-trunc"/>
    <property type="match status" value="1"/>
</dbReference>
<name>A0ABY5GTJ7_9GAMM</name>
<dbReference type="EMBL" id="CP073344">
    <property type="protein sequence ID" value="UTW03315.1"/>
    <property type="molecule type" value="Genomic_DNA"/>
</dbReference>
<dbReference type="InterPro" id="IPR041657">
    <property type="entry name" value="HTH_17"/>
</dbReference>
<dbReference type="SUPFAM" id="SSF52172">
    <property type="entry name" value="CheY-like"/>
    <property type="match status" value="1"/>
</dbReference>
<dbReference type="PANTHER" id="PTHR43228:SF1">
    <property type="entry name" value="TWO-COMPONENT RESPONSE REGULATOR ARR22"/>
    <property type="match status" value="1"/>
</dbReference>
<dbReference type="InterPro" id="IPR009061">
    <property type="entry name" value="DNA-bd_dom_put_sf"/>
</dbReference>
<keyword evidence="3" id="KW-1185">Reference proteome</keyword>
<feature type="domain" description="Response regulatory" evidence="1">
    <location>
        <begin position="71"/>
        <end position="187"/>
    </location>
</feature>
<accession>A0ABY5GTJ7</accession>
<dbReference type="Proteomes" id="UP001059950">
    <property type="component" value="Chromosome"/>
</dbReference>
<dbReference type="Pfam" id="PF00072">
    <property type="entry name" value="Response_reg"/>
    <property type="match status" value="1"/>
</dbReference>
<dbReference type="SMART" id="SM00448">
    <property type="entry name" value="REC"/>
    <property type="match status" value="1"/>
</dbReference>
<gene>
    <name evidence="2" type="ORF">KDX31_18685</name>
</gene>
<dbReference type="InterPro" id="IPR011006">
    <property type="entry name" value="CheY-like_superfamily"/>
</dbReference>
<dbReference type="PANTHER" id="PTHR43228">
    <property type="entry name" value="TWO-COMPONENT RESPONSE REGULATOR"/>
    <property type="match status" value="1"/>
</dbReference>
<evidence type="ECO:0000313" key="3">
    <source>
        <dbReference type="Proteomes" id="UP001059950"/>
    </source>
</evidence>
<organism evidence="2 3">
    <name type="scientific">Amphritea atlantica</name>
    <dbReference type="NCBI Taxonomy" id="355243"/>
    <lineage>
        <taxon>Bacteria</taxon>
        <taxon>Pseudomonadati</taxon>
        <taxon>Pseudomonadota</taxon>
        <taxon>Gammaproteobacteria</taxon>
        <taxon>Oceanospirillales</taxon>
        <taxon>Oceanospirillaceae</taxon>
        <taxon>Amphritea</taxon>
    </lineage>
</organism>
<dbReference type="InterPro" id="IPR010093">
    <property type="entry name" value="SinI_DNA-bd"/>
</dbReference>
<protein>
    <submittedName>
        <fullName evidence="2">Response regulator</fullName>
    </submittedName>
</protein>
<evidence type="ECO:0000313" key="2">
    <source>
        <dbReference type="EMBL" id="UTW03315.1"/>
    </source>
</evidence>
<dbReference type="Gene3D" id="3.40.50.2300">
    <property type="match status" value="1"/>
</dbReference>
<proteinExistence type="predicted"/>
<dbReference type="NCBIfam" id="TIGR01764">
    <property type="entry name" value="excise"/>
    <property type="match status" value="1"/>
</dbReference>
<reference evidence="2" key="1">
    <citation type="submission" date="2021-04" db="EMBL/GenBank/DDBJ databases">
        <title>Oceanospirillales bacteria with DddD are important DMSP degraders in coastal seawater.</title>
        <authorList>
            <person name="Liu J."/>
        </authorList>
    </citation>
    <scope>NUCLEOTIDE SEQUENCE</scope>
    <source>
        <strain evidence="2">GY6</strain>
    </source>
</reference>
<dbReference type="InterPro" id="IPR052048">
    <property type="entry name" value="ST_Response_Regulator"/>
</dbReference>
<dbReference type="Gene3D" id="1.10.1660.10">
    <property type="match status" value="1"/>
</dbReference>
<dbReference type="InterPro" id="IPR001789">
    <property type="entry name" value="Sig_transdc_resp-reg_receiver"/>
</dbReference>
<dbReference type="Pfam" id="PF12728">
    <property type="entry name" value="HTH_17"/>
    <property type="match status" value="1"/>
</dbReference>